<evidence type="ECO:0000256" key="7">
    <source>
        <dbReference type="ARBA" id="ARBA00022840"/>
    </source>
</evidence>
<feature type="transmembrane region" description="Helical" evidence="11">
    <location>
        <begin position="411"/>
        <end position="433"/>
    </location>
</feature>
<keyword evidence="6 11" id="KW-0547">Nucleotide-binding</keyword>
<accession>A0A843YM83</accession>
<evidence type="ECO:0000313" key="14">
    <source>
        <dbReference type="Proteomes" id="UP000444174"/>
    </source>
</evidence>
<dbReference type="FunFam" id="3.30.70.100:FF:000001">
    <property type="entry name" value="ATPase copper transporting beta"/>
    <property type="match status" value="1"/>
</dbReference>
<dbReference type="PROSITE" id="PS00154">
    <property type="entry name" value="ATPASE_E1_E2"/>
    <property type="match status" value="1"/>
</dbReference>
<dbReference type="FunFam" id="2.70.150.10:FF:000002">
    <property type="entry name" value="Copper-transporting ATPase 1, putative"/>
    <property type="match status" value="1"/>
</dbReference>
<organism evidence="13 14">
    <name type="scientific">Tritonibacter litoralis</name>
    <dbReference type="NCBI Taxonomy" id="2662264"/>
    <lineage>
        <taxon>Bacteria</taxon>
        <taxon>Pseudomonadati</taxon>
        <taxon>Pseudomonadota</taxon>
        <taxon>Alphaproteobacteria</taxon>
        <taxon>Rhodobacterales</taxon>
        <taxon>Paracoccaceae</taxon>
        <taxon>Tritonibacter</taxon>
    </lineage>
</organism>
<dbReference type="SUPFAM" id="SSF81653">
    <property type="entry name" value="Calcium ATPase, transduction domain A"/>
    <property type="match status" value="1"/>
</dbReference>
<dbReference type="PANTHER" id="PTHR43520">
    <property type="entry name" value="ATP7, ISOFORM B"/>
    <property type="match status" value="1"/>
</dbReference>
<dbReference type="Pfam" id="PF00702">
    <property type="entry name" value="Hydrolase"/>
    <property type="match status" value="1"/>
</dbReference>
<keyword evidence="8" id="KW-1278">Translocase</keyword>
<evidence type="ECO:0000313" key="13">
    <source>
        <dbReference type="EMBL" id="MQQ09767.1"/>
    </source>
</evidence>
<dbReference type="InterPro" id="IPR059000">
    <property type="entry name" value="ATPase_P-type_domA"/>
</dbReference>
<keyword evidence="9 11" id="KW-1133">Transmembrane helix</keyword>
<dbReference type="InterPro" id="IPR006121">
    <property type="entry name" value="HMA_dom"/>
</dbReference>
<keyword evidence="3" id="KW-0813">Transport</keyword>
<dbReference type="SUPFAM" id="SSF55008">
    <property type="entry name" value="HMA, heavy metal-associated domain"/>
    <property type="match status" value="2"/>
</dbReference>
<feature type="transmembrane region" description="Helical" evidence="11">
    <location>
        <begin position="750"/>
        <end position="773"/>
    </location>
</feature>
<dbReference type="PRINTS" id="PR00120">
    <property type="entry name" value="HATPASE"/>
</dbReference>
<dbReference type="InterPro" id="IPR044492">
    <property type="entry name" value="P_typ_ATPase_HD_dom"/>
</dbReference>
<comment type="similarity">
    <text evidence="2 11">Belongs to the cation transport ATPase (P-type) (TC 3.A.3) family. Type IB subfamily.</text>
</comment>
<dbReference type="InterPro" id="IPR001757">
    <property type="entry name" value="P_typ_ATPase"/>
</dbReference>
<name>A0A843YM83_9RHOB</name>
<feature type="transmembrane region" description="Helical" evidence="11">
    <location>
        <begin position="779"/>
        <end position="797"/>
    </location>
</feature>
<sequence length="812" mass="83389">MAHQEYALQLTGLNCAGCAGRAERALQAVPGVQGASVNFATATATIEADRALSIAPLVQAVKGAGYPFAEHEVTLALSGMNCGSCVGRVEAALGALDGVLSVTVTLTDGMARVRYVAGIVSVGDLQNATKGAGYDARSSDEAPSDKPSEVKALQRDVWTALVLTLPVFVLEMGGHMVPAFHHWVMATLGQSLSWTLQAILVALVLAGPGRRFFERGIPGLLRGAPDMNALVALGTAAAFGYSLVATFAPGVLPDEAVQVYYESAAVIVTLILLGRLLEARAKGRTGAAIRTLAGLQPDTALVVTDNGPKNVAIADIQTGDRIRLRPGERVAVDGTIVSGRSDIDESMLTGEPLPVAKAAGAFVSAGTNNGTGVIEVEVTGVGRDTRLAQIIHMVERAQGAKLPVQALVDRITLRFVPAVLAIAGLTVLIWLALGQGTAALVSGVAVLIIACPCAMGLATPTSIMVALGRAAQLGVLFRKGTALQQLEDVKLVVFDKTGTLTQGRPVVTDIAFHGEWRREELMPLVAAVEAQSEHPIARALVAAAGAAALPDAEAVHAHAGRGIVAQVEGRDVRVGRLAFVAETASLPDGWMDQATSMAQHGVTPVAVSVAGAAAALIAVSDPIREDAAQTVAALKQRGVAVAMLSGDAKGTAAHVADQLGIDHVFAECLPADKLTKLTELQTTFGATAFVGDGINDAPALAAADCGVALGNGTDVAIEAAEVVLSSGQLSSVVTALDASRRTMRNIRQNLGWAFGYNVLLIPVAAGLLVPFGGPQLSPALAAGAMAASSVLVLTNALRLRNLDPVLHDNQHG</sequence>
<dbReference type="Pfam" id="PF00403">
    <property type="entry name" value="HMA"/>
    <property type="match status" value="2"/>
</dbReference>
<dbReference type="GO" id="GO:0016887">
    <property type="term" value="F:ATP hydrolysis activity"/>
    <property type="evidence" value="ECO:0007669"/>
    <property type="project" value="InterPro"/>
</dbReference>
<dbReference type="InterPro" id="IPR036412">
    <property type="entry name" value="HAD-like_sf"/>
</dbReference>
<dbReference type="PROSITE" id="PS50846">
    <property type="entry name" value="HMA_2"/>
    <property type="match status" value="2"/>
</dbReference>
<dbReference type="PRINTS" id="PR00119">
    <property type="entry name" value="CATATPASE"/>
</dbReference>
<evidence type="ECO:0000256" key="9">
    <source>
        <dbReference type="ARBA" id="ARBA00022989"/>
    </source>
</evidence>
<dbReference type="CDD" id="cd02094">
    <property type="entry name" value="P-type_ATPase_Cu-like"/>
    <property type="match status" value="1"/>
</dbReference>
<dbReference type="SFLD" id="SFLDG00002">
    <property type="entry name" value="C1.7:_P-type_atpase_like"/>
    <property type="match status" value="1"/>
</dbReference>
<feature type="domain" description="HMA" evidence="12">
    <location>
        <begin position="4"/>
        <end position="69"/>
    </location>
</feature>
<keyword evidence="10 11" id="KW-0472">Membrane</keyword>
<dbReference type="Gene3D" id="3.30.70.100">
    <property type="match status" value="2"/>
</dbReference>
<keyword evidence="14" id="KW-1185">Reference proteome</keyword>
<evidence type="ECO:0000256" key="5">
    <source>
        <dbReference type="ARBA" id="ARBA00022723"/>
    </source>
</evidence>
<evidence type="ECO:0000256" key="6">
    <source>
        <dbReference type="ARBA" id="ARBA00022741"/>
    </source>
</evidence>
<evidence type="ECO:0000256" key="1">
    <source>
        <dbReference type="ARBA" id="ARBA00004127"/>
    </source>
</evidence>
<evidence type="ECO:0000259" key="12">
    <source>
        <dbReference type="PROSITE" id="PS50846"/>
    </source>
</evidence>
<dbReference type="PROSITE" id="PS01047">
    <property type="entry name" value="HMA_1"/>
    <property type="match status" value="1"/>
</dbReference>
<dbReference type="SUPFAM" id="SSF81665">
    <property type="entry name" value="Calcium ATPase, transmembrane domain M"/>
    <property type="match status" value="1"/>
</dbReference>
<feature type="transmembrane region" description="Helical" evidence="11">
    <location>
        <begin position="183"/>
        <end position="206"/>
    </location>
</feature>
<dbReference type="Pfam" id="PF00122">
    <property type="entry name" value="E1-E2_ATPase"/>
    <property type="match status" value="1"/>
</dbReference>
<dbReference type="NCBIfam" id="TIGR01525">
    <property type="entry name" value="ATPase-IB_hvy"/>
    <property type="match status" value="1"/>
</dbReference>
<feature type="domain" description="HMA" evidence="12">
    <location>
        <begin position="71"/>
        <end position="137"/>
    </location>
</feature>
<comment type="caution">
    <text evidence="13">The sequence shown here is derived from an EMBL/GenBank/DDBJ whole genome shotgun (WGS) entry which is preliminary data.</text>
</comment>
<keyword evidence="4 11" id="KW-0812">Transmembrane</keyword>
<dbReference type="InterPro" id="IPR023214">
    <property type="entry name" value="HAD_sf"/>
</dbReference>
<comment type="subcellular location">
    <subcellularLocation>
        <location evidence="11">Cell membrane</location>
    </subcellularLocation>
    <subcellularLocation>
        <location evidence="1">Endomembrane system</location>
        <topology evidence="1">Multi-pass membrane protein</topology>
    </subcellularLocation>
</comment>
<evidence type="ECO:0000256" key="11">
    <source>
        <dbReference type="RuleBase" id="RU362081"/>
    </source>
</evidence>
<evidence type="ECO:0000256" key="8">
    <source>
        <dbReference type="ARBA" id="ARBA00022967"/>
    </source>
</evidence>
<dbReference type="AlphaFoldDB" id="A0A843YM83"/>
<feature type="transmembrane region" description="Helical" evidence="11">
    <location>
        <begin position="157"/>
        <end position="177"/>
    </location>
</feature>
<dbReference type="InterPro" id="IPR017969">
    <property type="entry name" value="Heavy-metal-associated_CS"/>
</dbReference>
<keyword evidence="5 11" id="KW-0479">Metal-binding</keyword>
<evidence type="ECO:0000256" key="3">
    <source>
        <dbReference type="ARBA" id="ARBA00022448"/>
    </source>
</evidence>
<dbReference type="GO" id="GO:0005886">
    <property type="term" value="C:plasma membrane"/>
    <property type="evidence" value="ECO:0007669"/>
    <property type="project" value="UniProtKB-SubCell"/>
</dbReference>
<evidence type="ECO:0000256" key="10">
    <source>
        <dbReference type="ARBA" id="ARBA00023136"/>
    </source>
</evidence>
<dbReference type="RefSeq" id="WP_343032598.1">
    <property type="nucleotide sequence ID" value="NZ_WIBF01000010.1"/>
</dbReference>
<keyword evidence="7 11" id="KW-0067">ATP-binding</keyword>
<dbReference type="InterPro" id="IPR023298">
    <property type="entry name" value="ATPase_P-typ_TM_dom_sf"/>
</dbReference>
<proteinExistence type="inferred from homology"/>
<feature type="transmembrane region" description="Helical" evidence="11">
    <location>
        <begin position="259"/>
        <end position="277"/>
    </location>
</feature>
<dbReference type="InterPro" id="IPR008250">
    <property type="entry name" value="ATPase_P-typ_transduc_dom_A_sf"/>
</dbReference>
<dbReference type="Proteomes" id="UP000444174">
    <property type="component" value="Unassembled WGS sequence"/>
</dbReference>
<protein>
    <submittedName>
        <fullName evidence="13">Heavy metal translocating P-type ATPase</fullName>
    </submittedName>
</protein>
<dbReference type="SFLD" id="SFLDF00027">
    <property type="entry name" value="p-type_atpase"/>
    <property type="match status" value="1"/>
</dbReference>
<dbReference type="GO" id="GO:0005524">
    <property type="term" value="F:ATP binding"/>
    <property type="evidence" value="ECO:0007669"/>
    <property type="project" value="UniProtKB-UniRule"/>
</dbReference>
<dbReference type="CDD" id="cd00371">
    <property type="entry name" value="HMA"/>
    <property type="match status" value="2"/>
</dbReference>
<dbReference type="Gene3D" id="3.40.50.1000">
    <property type="entry name" value="HAD superfamily/HAD-like"/>
    <property type="match status" value="1"/>
</dbReference>
<feature type="transmembrane region" description="Helical" evidence="11">
    <location>
        <begin position="227"/>
        <end position="247"/>
    </location>
</feature>
<dbReference type="GO" id="GO:0043682">
    <property type="term" value="F:P-type divalent copper transporter activity"/>
    <property type="evidence" value="ECO:0007669"/>
    <property type="project" value="TreeGrafter"/>
</dbReference>
<dbReference type="NCBIfam" id="TIGR01494">
    <property type="entry name" value="ATPase_P-type"/>
    <property type="match status" value="1"/>
</dbReference>
<dbReference type="InterPro" id="IPR027256">
    <property type="entry name" value="P-typ_ATPase_IB"/>
</dbReference>
<dbReference type="InterPro" id="IPR023299">
    <property type="entry name" value="ATPase_P-typ_cyto_dom_N"/>
</dbReference>
<dbReference type="EMBL" id="WIBF01000010">
    <property type="protein sequence ID" value="MQQ09767.1"/>
    <property type="molecule type" value="Genomic_DNA"/>
</dbReference>
<dbReference type="InterPro" id="IPR018303">
    <property type="entry name" value="ATPase_P-typ_P_site"/>
</dbReference>
<keyword evidence="11" id="KW-1003">Cell membrane</keyword>
<dbReference type="SUPFAM" id="SSF56784">
    <property type="entry name" value="HAD-like"/>
    <property type="match status" value="1"/>
</dbReference>
<dbReference type="PROSITE" id="PS01229">
    <property type="entry name" value="COF_2"/>
    <property type="match status" value="1"/>
</dbReference>
<evidence type="ECO:0000256" key="4">
    <source>
        <dbReference type="ARBA" id="ARBA00022692"/>
    </source>
</evidence>
<dbReference type="Gene3D" id="2.70.150.10">
    <property type="entry name" value="Calcium-transporting ATPase, cytoplasmic transduction domain A"/>
    <property type="match status" value="1"/>
</dbReference>
<dbReference type="GO" id="GO:0005507">
    <property type="term" value="F:copper ion binding"/>
    <property type="evidence" value="ECO:0007669"/>
    <property type="project" value="TreeGrafter"/>
</dbReference>
<dbReference type="GO" id="GO:0055070">
    <property type="term" value="P:copper ion homeostasis"/>
    <property type="evidence" value="ECO:0007669"/>
    <property type="project" value="TreeGrafter"/>
</dbReference>
<dbReference type="InterPro" id="IPR036163">
    <property type="entry name" value="HMA_dom_sf"/>
</dbReference>
<dbReference type="Gene3D" id="3.40.1110.10">
    <property type="entry name" value="Calcium-transporting ATPase, cytoplasmic domain N"/>
    <property type="match status" value="1"/>
</dbReference>
<feature type="transmembrane region" description="Helical" evidence="11">
    <location>
        <begin position="439"/>
        <end position="459"/>
    </location>
</feature>
<evidence type="ECO:0000256" key="2">
    <source>
        <dbReference type="ARBA" id="ARBA00006024"/>
    </source>
</evidence>
<dbReference type="NCBIfam" id="TIGR01511">
    <property type="entry name" value="ATPase-IB1_Cu"/>
    <property type="match status" value="1"/>
</dbReference>
<dbReference type="SFLD" id="SFLDS00003">
    <property type="entry name" value="Haloacid_Dehalogenase"/>
    <property type="match status" value="1"/>
</dbReference>
<reference evidence="13 14" key="1">
    <citation type="submission" date="2019-10" db="EMBL/GenBank/DDBJ databases">
        <title>Epibacterium sp. nov., isolated from seawater.</title>
        <authorList>
            <person name="Zhang X."/>
            <person name="Li N."/>
        </authorList>
    </citation>
    <scope>NUCLEOTIDE SEQUENCE [LARGE SCALE GENOMIC DNA]</scope>
    <source>
        <strain evidence="13 14">SM1979</strain>
    </source>
</reference>
<dbReference type="GO" id="GO:0012505">
    <property type="term" value="C:endomembrane system"/>
    <property type="evidence" value="ECO:0007669"/>
    <property type="project" value="UniProtKB-SubCell"/>
</dbReference>
<dbReference type="PANTHER" id="PTHR43520:SF8">
    <property type="entry name" value="P-TYPE CU(+) TRANSPORTER"/>
    <property type="match status" value="1"/>
</dbReference>
<gene>
    <name evidence="13" type="ORF">GFB49_14970</name>
</gene>